<dbReference type="AlphaFoldDB" id="U9UMD1"/>
<accession>U9UMD1</accession>
<dbReference type="VEuPathDB" id="FungiDB:RhiirFUN_002572"/>
<evidence type="ECO:0000313" key="2">
    <source>
        <dbReference type="EMBL" id="ESA20867.1"/>
    </source>
</evidence>
<sequence>MDQKKYYCSESKQEYFNFEQDSNSKESSDSEKSSYSNEDLLNSDLPDLNEDFSDPDLLDPYLLNLLSQIKVLNLNEDFQNPDLLDQIEVLNLVEVSLNKDPNLDKDLPLELFWIIERILAKNQLDINSTFDSQHDLVTGTIIPTVMVALDSDTYPKQLIRARMITNLQAVNDPLIRKFKVHELEQIKKNSAFHSLEISEINTENLNGKCNIVVKKLKWRSLTLQLFLQNYIDRLFTETSKVPKK</sequence>
<dbReference type="EMBL" id="KI276934">
    <property type="protein sequence ID" value="ESA20867.1"/>
    <property type="molecule type" value="Genomic_DNA"/>
</dbReference>
<feature type="region of interest" description="Disordered" evidence="1">
    <location>
        <begin position="18"/>
        <end position="40"/>
    </location>
</feature>
<dbReference type="VEuPathDB" id="FungiDB:RhiirFUN_002571"/>
<gene>
    <name evidence="2" type="ORF">GLOINDRAFT_92157</name>
</gene>
<feature type="compositionally biased region" description="Basic and acidic residues" evidence="1">
    <location>
        <begin position="22"/>
        <end position="32"/>
    </location>
</feature>
<organism evidence="2">
    <name type="scientific">Rhizophagus irregularis (strain DAOM 181602 / DAOM 197198 / MUCL 43194)</name>
    <name type="common">Arbuscular mycorrhizal fungus</name>
    <name type="synonym">Glomus intraradices</name>
    <dbReference type="NCBI Taxonomy" id="747089"/>
    <lineage>
        <taxon>Eukaryota</taxon>
        <taxon>Fungi</taxon>
        <taxon>Fungi incertae sedis</taxon>
        <taxon>Mucoromycota</taxon>
        <taxon>Glomeromycotina</taxon>
        <taxon>Glomeromycetes</taxon>
        <taxon>Glomerales</taxon>
        <taxon>Glomeraceae</taxon>
        <taxon>Rhizophagus</taxon>
    </lineage>
</organism>
<name>U9UMD1_RHIID</name>
<evidence type="ECO:0000256" key="1">
    <source>
        <dbReference type="SAM" id="MobiDB-lite"/>
    </source>
</evidence>
<reference evidence="2" key="1">
    <citation type="submission" date="2013-07" db="EMBL/GenBank/DDBJ databases">
        <title>The genome of an arbuscular mycorrhizal fungus provides insights into the evolution of the oldest plant symbiosis.</title>
        <authorList>
            <consortium name="DOE Joint Genome Institute"/>
            <person name="Tisserant E."/>
            <person name="Malbreil M."/>
            <person name="Kuo A."/>
            <person name="Kohler A."/>
            <person name="Symeonidi A."/>
            <person name="Balestrini R."/>
            <person name="Charron P."/>
            <person name="Duensing N."/>
            <person name="Frei-dit-Frey N."/>
            <person name="Gianinazzi-Pearson V."/>
            <person name="Gilbert B."/>
            <person name="Handa Y."/>
            <person name="Hijri M."/>
            <person name="Kaul R."/>
            <person name="Kawaguchi M."/>
            <person name="Krajinski F."/>
            <person name="Lammers P."/>
            <person name="Lapierre D."/>
            <person name="Masclaux F.G."/>
            <person name="Murat C."/>
            <person name="Morin E."/>
            <person name="Ndikumana S."/>
            <person name="Pagni M."/>
            <person name="Petitpierre D."/>
            <person name="Requena N."/>
            <person name="Rosikiewicz P."/>
            <person name="Riley R."/>
            <person name="Saito K."/>
            <person name="San Clemente H."/>
            <person name="Shapiro H."/>
            <person name="van Tuinen D."/>
            <person name="Becard G."/>
            <person name="Bonfante P."/>
            <person name="Paszkowski U."/>
            <person name="Shachar-Hill Y."/>
            <person name="Young J.P."/>
            <person name="Sanders I.R."/>
            <person name="Henrissat B."/>
            <person name="Rensing S.A."/>
            <person name="Grigoriev I.V."/>
            <person name="Corradi N."/>
            <person name="Roux C."/>
            <person name="Martin F."/>
        </authorList>
    </citation>
    <scope>NUCLEOTIDE SEQUENCE</scope>
    <source>
        <strain evidence="2">DAOM 197198</strain>
    </source>
</reference>
<proteinExistence type="predicted"/>
<dbReference type="HOGENOM" id="CLU_1138503_0_0_1"/>
<protein>
    <submittedName>
        <fullName evidence="2">Uncharacterized protein</fullName>
    </submittedName>
</protein>